<reference evidence="1 2" key="1">
    <citation type="submission" date="2019-04" db="EMBL/GenBank/DDBJ databases">
        <title>Flavobacterium sp. nov. isolated from construction timber.</title>
        <authorList>
            <person name="Lin S.-Y."/>
            <person name="Chang C.-T."/>
            <person name="Young C.-C."/>
        </authorList>
    </citation>
    <scope>NUCLEOTIDE SEQUENCE [LARGE SCALE GENOMIC DNA]</scope>
    <source>
        <strain evidence="1 2">CC-CTC003</strain>
    </source>
</reference>
<dbReference type="InterPro" id="IPR021272">
    <property type="entry name" value="DUF2851"/>
</dbReference>
<dbReference type="OrthoDB" id="1005072at2"/>
<dbReference type="RefSeq" id="WP_136402301.1">
    <property type="nucleotide sequence ID" value="NZ_SSNZ01000002.1"/>
</dbReference>
<proteinExistence type="predicted"/>
<organism evidence="1 2">
    <name type="scientific">Flavobacterium supellecticarium</name>
    <dbReference type="NCBI Taxonomy" id="2565924"/>
    <lineage>
        <taxon>Bacteria</taxon>
        <taxon>Pseudomonadati</taxon>
        <taxon>Bacteroidota</taxon>
        <taxon>Flavobacteriia</taxon>
        <taxon>Flavobacteriales</taxon>
        <taxon>Flavobacteriaceae</taxon>
        <taxon>Flavobacterium</taxon>
    </lineage>
</organism>
<sequence length="423" mass="50462">MQEIFLHYIWQYQKITALPLKTIQGEALQVLKPGEYHQEDGPDFFNACLIIGGQRWAGNVEIHLKSSDWYYHRHEINKKYDNVILHVVWEHDIAVFRPDGSEIPVLVLKAYVPDQFLADYYRLIKAKNWIFCEKDLLTVEPIFWLKWKERLFLERLERKVKPIQILLKENKNDWEATLFCCLAKSFGLNSNSEAFYQIARAIPFTIIRKERYVAGNLEALFFGMTALLDEDKEDRYFCDLKRKWKELKKKYQFHWRGSIPLQFYKVRPDNFPTIRLVQLAGLYQRYPNLFDVLIHCNTLDAFYKIFTIEIPEYWNTHYRFDTVSSGKEKVKKISISFRQLLFINAILPLRFLYARYFGNDFSEELLDMAREIAPERNSITDRFKQLGITIESAFDSQAMLQLKKEYCNYKRCLHCDIGKKLLG</sequence>
<evidence type="ECO:0000313" key="1">
    <source>
        <dbReference type="EMBL" id="THF51315.1"/>
    </source>
</evidence>
<dbReference type="EMBL" id="SSNZ01000002">
    <property type="protein sequence ID" value="THF51315.1"/>
    <property type="molecule type" value="Genomic_DNA"/>
</dbReference>
<evidence type="ECO:0000313" key="2">
    <source>
        <dbReference type="Proteomes" id="UP000307507"/>
    </source>
</evidence>
<name>A0A4S3ZZC4_9FLAO</name>
<dbReference type="AlphaFoldDB" id="A0A4S3ZZC4"/>
<comment type="caution">
    <text evidence="1">The sequence shown here is derived from an EMBL/GenBank/DDBJ whole genome shotgun (WGS) entry which is preliminary data.</text>
</comment>
<accession>A0A4S3ZZC4</accession>
<dbReference type="Proteomes" id="UP000307507">
    <property type="component" value="Unassembled WGS sequence"/>
</dbReference>
<protein>
    <submittedName>
        <fullName evidence="1">DUF2851 family protein</fullName>
    </submittedName>
</protein>
<keyword evidence="2" id="KW-1185">Reference proteome</keyword>
<dbReference type="Pfam" id="PF11013">
    <property type="entry name" value="DUF2851"/>
    <property type="match status" value="1"/>
</dbReference>
<gene>
    <name evidence="1" type="ORF">E6C50_05975</name>
</gene>